<dbReference type="GO" id="GO:0000301">
    <property type="term" value="P:retrograde transport, vesicle recycling within Golgi"/>
    <property type="evidence" value="ECO:0007669"/>
    <property type="project" value="TreeGrafter"/>
</dbReference>
<evidence type="ECO:0000256" key="8">
    <source>
        <dbReference type="ARBA" id="ARBA00024833"/>
    </source>
</evidence>
<evidence type="ECO:0000256" key="7">
    <source>
        <dbReference type="ARBA" id="ARBA00023136"/>
    </source>
</evidence>
<dbReference type="PANTHER" id="PTHR13815">
    <property type="entry name" value="GOLGIN-84"/>
    <property type="match status" value="1"/>
</dbReference>
<evidence type="ECO:0000256" key="6">
    <source>
        <dbReference type="ARBA" id="ARBA00023054"/>
    </source>
</evidence>
<dbReference type="GO" id="GO:0000139">
    <property type="term" value="C:Golgi membrane"/>
    <property type="evidence" value="ECO:0007669"/>
    <property type="project" value="UniProtKB-SubCell"/>
</dbReference>
<feature type="region of interest" description="Disordered" evidence="11">
    <location>
        <begin position="103"/>
        <end position="174"/>
    </location>
</feature>
<comment type="function">
    <text evidence="8">Involved in maintaining Golgi structure. Stimulates the formation of Golgi stacks and ribbons. Involved in intra-Golgi retrograde transport.</text>
</comment>
<evidence type="ECO:0000256" key="12">
    <source>
        <dbReference type="SAM" id="Phobius"/>
    </source>
</evidence>
<dbReference type="Proteomes" id="UP000472260">
    <property type="component" value="Unassembled WGS sequence"/>
</dbReference>
<keyword evidence="5" id="KW-0333">Golgi apparatus</keyword>
<dbReference type="AlphaFoldDB" id="A0A671QTM2"/>
<feature type="compositionally biased region" description="Basic and acidic residues" evidence="11">
    <location>
        <begin position="111"/>
        <end position="122"/>
    </location>
</feature>
<name>A0A671QTM2_9TELE</name>
<comment type="subcellular location">
    <subcellularLocation>
        <location evidence="1">Golgi apparatus membrane</location>
        <topology evidence="1">Single-pass type IV membrane protein</topology>
    </subcellularLocation>
</comment>
<feature type="coiled-coil region" evidence="10">
    <location>
        <begin position="439"/>
        <end position="544"/>
    </location>
</feature>
<dbReference type="Pfam" id="PF09787">
    <property type="entry name" value="Golgin_A5"/>
    <property type="match status" value="1"/>
</dbReference>
<dbReference type="InterPro" id="IPR019177">
    <property type="entry name" value="Golgin_subfamily_A_member_5"/>
</dbReference>
<sequence>MSWFVDLAGKAEDFLNKVDQGAASAMTKSTQKSSLDSQISSSSHGTSAFVSAAAGNIKKSKATVLAGTANVSSTTALGSSSKATSNFVRPKKPEVDDDLLFDFLNSSDPPQSERKEVRRETVSKVLGPGLSRNSSLSSLSNSSHSVKTEDGSRDQSQADVHESLNPGLDVPAEAQPALDIPPQELQQQQQGQEQVISNLRLENQLLRNEVSSLNQEMASLIQRAKNMQEEVNLSRARAEKWNSDQSRVDRTVRELRAQVDDLTEALSAKDGQLAVLKIRLDEADQLLKARSYALEEAQNERVRILQDHSEGSSLQSQALQTLQDRVRDAEAAVKREQESYRQMQSEFATRLAKVESERQQLAESLTNAERRMTEEKQRAEELLQQVKSVQSAAEYTKQELQDYKNKASRILQSKEKLISSLKEGSGLEVLEGAGAGVELEELRHEKELQREEIQKLQAQIQSLRTEIQDLETQALTENENWREQLADVQEQHAQQIRAKQEIEAELERSKQELQYIEEEHHRTKITLQGRVKDREDEIQKLRNQLTNKALSNSSQAELEGRLHQLTETLIQKQTMLEALGTEKNSLVFQLERLEQQLKSLQGGQNSGSHINMAAMEGPGARQRNTPILFNDADGPGTGVYGKVRKAASTIDRCSIRLGIFLRRYPMARVFVIIYMALLHLWVMIVLLTYTPEMHHNHPDGR</sequence>
<evidence type="ECO:0000256" key="3">
    <source>
        <dbReference type="ARBA" id="ARBA00022692"/>
    </source>
</evidence>
<reference evidence="13" key="1">
    <citation type="submission" date="2025-08" db="UniProtKB">
        <authorList>
            <consortium name="Ensembl"/>
        </authorList>
    </citation>
    <scope>IDENTIFICATION</scope>
</reference>
<dbReference type="GO" id="GO:0031985">
    <property type="term" value="C:Golgi cisterna"/>
    <property type="evidence" value="ECO:0007669"/>
    <property type="project" value="TreeGrafter"/>
</dbReference>
<accession>A0A671QTM2</accession>
<dbReference type="PANTHER" id="PTHR13815:SF7">
    <property type="entry name" value="GOLGIN SUBFAMILY A MEMBER 5"/>
    <property type="match status" value="1"/>
</dbReference>
<reference evidence="13" key="2">
    <citation type="submission" date="2025-09" db="UniProtKB">
        <authorList>
            <consortium name="Ensembl"/>
        </authorList>
    </citation>
    <scope>IDENTIFICATION</scope>
</reference>
<evidence type="ECO:0000256" key="5">
    <source>
        <dbReference type="ARBA" id="ARBA00023034"/>
    </source>
</evidence>
<evidence type="ECO:0000256" key="11">
    <source>
        <dbReference type="SAM" id="MobiDB-lite"/>
    </source>
</evidence>
<proteinExistence type="predicted"/>
<feature type="transmembrane region" description="Helical" evidence="12">
    <location>
        <begin position="669"/>
        <end position="689"/>
    </location>
</feature>
<evidence type="ECO:0000256" key="9">
    <source>
        <dbReference type="ARBA" id="ARBA00032404"/>
    </source>
</evidence>
<keyword evidence="3 12" id="KW-0812">Transmembrane</keyword>
<feature type="region of interest" description="Disordered" evidence="11">
    <location>
        <begin position="71"/>
        <end position="90"/>
    </location>
</feature>
<keyword evidence="7 12" id="KW-0472">Membrane</keyword>
<evidence type="ECO:0000256" key="10">
    <source>
        <dbReference type="SAM" id="Coils"/>
    </source>
</evidence>
<keyword evidence="4 12" id="KW-1133">Transmembrane helix</keyword>
<evidence type="ECO:0000313" key="14">
    <source>
        <dbReference type="Proteomes" id="UP000472260"/>
    </source>
</evidence>
<evidence type="ECO:0000256" key="2">
    <source>
        <dbReference type="ARBA" id="ARBA00020370"/>
    </source>
</evidence>
<organism evidence="13 14">
    <name type="scientific">Sinocyclocheilus anshuiensis</name>
    <dbReference type="NCBI Taxonomy" id="1608454"/>
    <lineage>
        <taxon>Eukaryota</taxon>
        <taxon>Metazoa</taxon>
        <taxon>Chordata</taxon>
        <taxon>Craniata</taxon>
        <taxon>Vertebrata</taxon>
        <taxon>Euteleostomi</taxon>
        <taxon>Actinopterygii</taxon>
        <taxon>Neopterygii</taxon>
        <taxon>Teleostei</taxon>
        <taxon>Ostariophysi</taxon>
        <taxon>Cypriniformes</taxon>
        <taxon>Cyprinidae</taxon>
        <taxon>Cyprininae</taxon>
        <taxon>Sinocyclocheilus</taxon>
    </lineage>
</organism>
<keyword evidence="6 10" id="KW-0175">Coiled coil</keyword>
<feature type="compositionally biased region" description="Low complexity" evidence="11">
    <location>
        <begin position="130"/>
        <end position="145"/>
    </location>
</feature>
<dbReference type="Ensembl" id="ENSSANT00000078799.1">
    <property type="protein sequence ID" value="ENSSANP00000074103.1"/>
    <property type="gene ID" value="ENSSANG00000036766.1"/>
</dbReference>
<protein>
    <recommendedName>
        <fullName evidence="2">Golgin subfamily A member 5</fullName>
    </recommendedName>
    <alternativeName>
        <fullName evidence="9">Golgin-84</fullName>
    </alternativeName>
</protein>
<feature type="compositionally biased region" description="Polar residues" evidence="11">
    <location>
        <begin position="71"/>
        <end position="87"/>
    </location>
</feature>
<gene>
    <name evidence="13" type="primary">golga5</name>
</gene>
<evidence type="ECO:0000313" key="13">
    <source>
        <dbReference type="Ensembl" id="ENSSANP00000074103.1"/>
    </source>
</evidence>
<evidence type="ECO:0000256" key="1">
    <source>
        <dbReference type="ARBA" id="ARBA00004409"/>
    </source>
</evidence>
<keyword evidence="14" id="KW-1185">Reference proteome</keyword>
<feature type="coiled-coil region" evidence="10">
    <location>
        <begin position="189"/>
        <end position="406"/>
    </location>
</feature>
<evidence type="ECO:0000256" key="4">
    <source>
        <dbReference type="ARBA" id="ARBA00022989"/>
    </source>
</evidence>
<dbReference type="GO" id="GO:0007030">
    <property type="term" value="P:Golgi organization"/>
    <property type="evidence" value="ECO:0007669"/>
    <property type="project" value="InterPro"/>
</dbReference>